<comment type="similarity">
    <text evidence="2 14 17">Belongs to the TonB-dependent receptor family.</text>
</comment>
<dbReference type="PANTHER" id="PTHR30069">
    <property type="entry name" value="TONB-DEPENDENT OUTER MEMBRANE RECEPTOR"/>
    <property type="match status" value="1"/>
</dbReference>
<evidence type="ECO:0000256" key="11">
    <source>
        <dbReference type="ARBA" id="ARBA00023136"/>
    </source>
</evidence>
<evidence type="ECO:0000256" key="12">
    <source>
        <dbReference type="ARBA" id="ARBA00023170"/>
    </source>
</evidence>
<dbReference type="Gene3D" id="2.40.170.20">
    <property type="entry name" value="TonB-dependent receptor, beta-barrel domain"/>
    <property type="match status" value="1"/>
</dbReference>
<dbReference type="InterPro" id="IPR036942">
    <property type="entry name" value="Beta-barrel_TonB_sf"/>
</dbReference>
<keyword evidence="9" id="KW-0406">Ion transport</keyword>
<dbReference type="PROSITE" id="PS52016">
    <property type="entry name" value="TONB_DEPENDENT_REC_3"/>
    <property type="match status" value="1"/>
</dbReference>
<evidence type="ECO:0000313" key="22">
    <source>
        <dbReference type="Proteomes" id="UP001589645"/>
    </source>
</evidence>
<evidence type="ECO:0000256" key="10">
    <source>
        <dbReference type="ARBA" id="ARBA00023077"/>
    </source>
</evidence>
<feature type="signal peptide" evidence="18">
    <location>
        <begin position="1"/>
        <end position="22"/>
    </location>
</feature>
<evidence type="ECO:0000256" key="3">
    <source>
        <dbReference type="ARBA" id="ARBA00022448"/>
    </source>
</evidence>
<reference evidence="21 22" key="1">
    <citation type="submission" date="2024-09" db="EMBL/GenBank/DDBJ databases">
        <authorList>
            <person name="Sun Q."/>
            <person name="Mori K."/>
        </authorList>
    </citation>
    <scope>NUCLEOTIDE SEQUENCE [LARGE SCALE GENOMIC DNA]</scope>
    <source>
        <strain evidence="21 22">CECT 8064</strain>
    </source>
</reference>
<evidence type="ECO:0000256" key="7">
    <source>
        <dbReference type="ARBA" id="ARBA00022729"/>
    </source>
</evidence>
<dbReference type="InterPro" id="IPR039426">
    <property type="entry name" value="TonB-dep_rcpt-like"/>
</dbReference>
<evidence type="ECO:0000256" key="13">
    <source>
        <dbReference type="ARBA" id="ARBA00023237"/>
    </source>
</evidence>
<name>A0ABV5HHV3_9VIBR</name>
<dbReference type="InterPro" id="IPR000531">
    <property type="entry name" value="Beta-barrel_TonB"/>
</dbReference>
<comment type="caution">
    <text evidence="21">The sequence shown here is derived from an EMBL/GenBank/DDBJ whole genome shotgun (WGS) entry which is preliminary data.</text>
</comment>
<evidence type="ECO:0000256" key="14">
    <source>
        <dbReference type="PROSITE-ProRule" id="PRU01360"/>
    </source>
</evidence>
<dbReference type="RefSeq" id="WP_390189394.1">
    <property type="nucleotide sequence ID" value="NZ_JBHMEP010000001.1"/>
</dbReference>
<keyword evidence="7 18" id="KW-0732">Signal</keyword>
<dbReference type="CDD" id="cd01347">
    <property type="entry name" value="ligand_gated_channel"/>
    <property type="match status" value="1"/>
</dbReference>
<keyword evidence="11 14" id="KW-0472">Membrane</keyword>
<evidence type="ECO:0000256" key="6">
    <source>
        <dbReference type="ARBA" id="ARBA00022692"/>
    </source>
</evidence>
<evidence type="ECO:0000259" key="20">
    <source>
        <dbReference type="Pfam" id="PF07715"/>
    </source>
</evidence>
<sequence>MNKAAMKLSPLALLVCANLSQAANTETVVVTASRGETAISDVAATMWVVDQEQLERSLNAGVDLKSALGELIPGFDFGSSTRTNYSQNLRGRSALVMIDGVSLNSTRDISRQFDSIDPFNIARVEVLSGATSVYGAGAAGGIINIITKKAESQELTVETKIGGQTGFNNSNDFTKQGAVAVSGGSETLRGRLSLAYTKTGGTYDANGDMVRPDITQTDMQFNDIIDLMANVQYTPDEHQSLSVTAQYYNSEQDSDYATYLGANLGGLFDESLIDTRKGLVLDKQPQTERVMINAQYRHDDVFGQQLLAQAYYRDESLRFFPYPSLPRVQGSPLPNEVYPLYGASEQNTSIFGANLALIKRWQDFSLTYGLDASQESYDADQNIYDQMTSIGSGGLVFEPSQTVQRYPDIDSRYLALFSQLDWQVTQDWSISGGLRYEAMEHEVGDHVGVLQQYRYLNGDYGSVQPDVIEGGDTDYDEWLFNLGSVYHLTNNMQLWGNFSQGFDVPDPAKFFGQGSYSGTYGEGTTLESSTSVASADLQGVKTNSFELGWRMSQDALDVQVASYLSLSDKTVTYDRATYAVLVEDDDKRIYGVEGQAVYHVNNEVYTGIQAHYVKSKTKSDGKWKDLEASSASPSTGSVWLGYDNFHYGAELRVNSFLSYKDDEGAKLNSYTLANLSAYYALPVGRLNIGITNLFDRDYETLWSQRAQMLYGASSPQSIYVYNGQGRTLALSYSATF</sequence>
<keyword evidence="3 14" id="KW-0813">Transport</keyword>
<dbReference type="Pfam" id="PF00593">
    <property type="entry name" value="TonB_dep_Rec_b-barrel"/>
    <property type="match status" value="1"/>
</dbReference>
<dbReference type="InterPro" id="IPR010917">
    <property type="entry name" value="TonB_rcpt_CS"/>
</dbReference>
<evidence type="ECO:0000256" key="18">
    <source>
        <dbReference type="SAM" id="SignalP"/>
    </source>
</evidence>
<gene>
    <name evidence="21" type="ORF">ACFFUV_02365</name>
</gene>
<dbReference type="InterPro" id="IPR010916">
    <property type="entry name" value="TonB_box_CS"/>
</dbReference>
<keyword evidence="13 14" id="KW-0998">Cell outer membrane</keyword>
<dbReference type="NCBIfam" id="TIGR01783">
    <property type="entry name" value="TonB-siderophor"/>
    <property type="match status" value="1"/>
</dbReference>
<evidence type="ECO:0000256" key="4">
    <source>
        <dbReference type="ARBA" id="ARBA00022452"/>
    </source>
</evidence>
<dbReference type="PROSITE" id="PS00430">
    <property type="entry name" value="TONB_DEPENDENT_REC_1"/>
    <property type="match status" value="1"/>
</dbReference>
<feature type="domain" description="TonB-dependent receptor plug" evidence="20">
    <location>
        <begin position="40"/>
        <end position="142"/>
    </location>
</feature>
<keyword evidence="5" id="KW-0410">Iron transport</keyword>
<evidence type="ECO:0000256" key="16">
    <source>
        <dbReference type="PROSITE-ProRule" id="PRU10144"/>
    </source>
</evidence>
<keyword evidence="6 14" id="KW-0812">Transmembrane</keyword>
<comment type="subcellular location">
    <subcellularLocation>
        <location evidence="1 14">Cell outer membrane</location>
        <topology evidence="1 14">Multi-pass membrane protein</topology>
    </subcellularLocation>
</comment>
<dbReference type="InterPro" id="IPR010105">
    <property type="entry name" value="TonB_sidphr_rcpt"/>
</dbReference>
<protein>
    <submittedName>
        <fullName evidence="21">TonB-dependent receptor</fullName>
    </submittedName>
</protein>
<proteinExistence type="inferred from homology"/>
<dbReference type="InterPro" id="IPR037066">
    <property type="entry name" value="Plug_dom_sf"/>
</dbReference>
<dbReference type="PANTHER" id="PTHR30069:SF42">
    <property type="entry name" value="FERRIC AEROBACTIN RECEPTOR"/>
    <property type="match status" value="1"/>
</dbReference>
<keyword evidence="22" id="KW-1185">Reference proteome</keyword>
<evidence type="ECO:0000256" key="15">
    <source>
        <dbReference type="PROSITE-ProRule" id="PRU10143"/>
    </source>
</evidence>
<keyword evidence="4 14" id="KW-1134">Transmembrane beta strand</keyword>
<dbReference type="Pfam" id="PF07715">
    <property type="entry name" value="Plug"/>
    <property type="match status" value="1"/>
</dbReference>
<feature type="domain" description="TonB-dependent receptor-like beta-barrel" evidence="19">
    <location>
        <begin position="235"/>
        <end position="693"/>
    </location>
</feature>
<dbReference type="Gene3D" id="2.170.130.10">
    <property type="entry name" value="TonB-dependent receptor, plug domain"/>
    <property type="match status" value="1"/>
</dbReference>
<keyword evidence="10 15" id="KW-0798">TonB box</keyword>
<evidence type="ECO:0000256" key="17">
    <source>
        <dbReference type="RuleBase" id="RU003357"/>
    </source>
</evidence>
<keyword evidence="12 21" id="KW-0675">Receptor</keyword>
<evidence type="ECO:0000256" key="2">
    <source>
        <dbReference type="ARBA" id="ARBA00009810"/>
    </source>
</evidence>
<accession>A0ABV5HHV3</accession>
<feature type="short sequence motif" description="TonB C-terminal box" evidence="16">
    <location>
        <begin position="719"/>
        <end position="736"/>
    </location>
</feature>
<keyword evidence="8" id="KW-0408">Iron</keyword>
<feature type="short sequence motif" description="TonB box" evidence="15">
    <location>
        <begin position="27"/>
        <end position="33"/>
    </location>
</feature>
<dbReference type="EMBL" id="JBHMEP010000001">
    <property type="protein sequence ID" value="MFB9133809.1"/>
    <property type="molecule type" value="Genomic_DNA"/>
</dbReference>
<dbReference type="Proteomes" id="UP001589645">
    <property type="component" value="Unassembled WGS sequence"/>
</dbReference>
<dbReference type="InterPro" id="IPR012910">
    <property type="entry name" value="Plug_dom"/>
</dbReference>
<evidence type="ECO:0000256" key="8">
    <source>
        <dbReference type="ARBA" id="ARBA00023004"/>
    </source>
</evidence>
<evidence type="ECO:0000259" key="19">
    <source>
        <dbReference type="Pfam" id="PF00593"/>
    </source>
</evidence>
<dbReference type="PROSITE" id="PS01156">
    <property type="entry name" value="TONB_DEPENDENT_REC_2"/>
    <property type="match status" value="1"/>
</dbReference>
<feature type="chain" id="PRO_5046083533" evidence="18">
    <location>
        <begin position="23"/>
        <end position="736"/>
    </location>
</feature>
<evidence type="ECO:0000313" key="21">
    <source>
        <dbReference type="EMBL" id="MFB9133809.1"/>
    </source>
</evidence>
<dbReference type="SUPFAM" id="SSF56935">
    <property type="entry name" value="Porins"/>
    <property type="match status" value="1"/>
</dbReference>
<evidence type="ECO:0000256" key="1">
    <source>
        <dbReference type="ARBA" id="ARBA00004571"/>
    </source>
</evidence>
<evidence type="ECO:0000256" key="5">
    <source>
        <dbReference type="ARBA" id="ARBA00022496"/>
    </source>
</evidence>
<evidence type="ECO:0000256" key="9">
    <source>
        <dbReference type="ARBA" id="ARBA00023065"/>
    </source>
</evidence>
<organism evidence="21 22">
    <name type="scientific">Vibrio olivae</name>
    <dbReference type="NCBI Taxonomy" id="1243002"/>
    <lineage>
        <taxon>Bacteria</taxon>
        <taxon>Pseudomonadati</taxon>
        <taxon>Pseudomonadota</taxon>
        <taxon>Gammaproteobacteria</taxon>
        <taxon>Vibrionales</taxon>
        <taxon>Vibrionaceae</taxon>
        <taxon>Vibrio</taxon>
    </lineage>
</organism>